<evidence type="ECO:0000313" key="2">
    <source>
        <dbReference type="Proteomes" id="UP000813463"/>
    </source>
</evidence>
<dbReference type="KEGG" id="soe:110804448"/>
<organism evidence="2 3">
    <name type="scientific">Spinacia oleracea</name>
    <name type="common">Spinach</name>
    <dbReference type="NCBI Taxonomy" id="3562"/>
    <lineage>
        <taxon>Eukaryota</taxon>
        <taxon>Viridiplantae</taxon>
        <taxon>Streptophyta</taxon>
        <taxon>Embryophyta</taxon>
        <taxon>Tracheophyta</taxon>
        <taxon>Spermatophyta</taxon>
        <taxon>Magnoliopsida</taxon>
        <taxon>eudicotyledons</taxon>
        <taxon>Gunneridae</taxon>
        <taxon>Pentapetalae</taxon>
        <taxon>Caryophyllales</taxon>
        <taxon>Chenopodiaceae</taxon>
        <taxon>Chenopodioideae</taxon>
        <taxon>Anserineae</taxon>
        <taxon>Spinacia</taxon>
    </lineage>
</organism>
<dbReference type="GeneID" id="110804448"/>
<dbReference type="PANTHER" id="PTHR33116">
    <property type="entry name" value="REVERSE TRANSCRIPTASE ZINC-BINDING DOMAIN-CONTAINING PROTEIN-RELATED-RELATED"/>
    <property type="match status" value="1"/>
</dbReference>
<evidence type="ECO:0000313" key="3">
    <source>
        <dbReference type="RefSeq" id="XP_021865732.1"/>
    </source>
</evidence>
<name>A0A9R0JD98_SPIOL</name>
<dbReference type="OrthoDB" id="1937542at2759"/>
<keyword evidence="2" id="KW-1185">Reference proteome</keyword>
<gene>
    <name evidence="3" type="primary">LOC110804448</name>
</gene>
<accession>A0A9R0JD98</accession>
<dbReference type="AlphaFoldDB" id="A0A9R0JD98"/>
<evidence type="ECO:0000259" key="1">
    <source>
        <dbReference type="Pfam" id="PF13966"/>
    </source>
</evidence>
<dbReference type="InterPro" id="IPR026960">
    <property type="entry name" value="RVT-Znf"/>
</dbReference>
<dbReference type="RefSeq" id="XP_021865732.1">
    <property type="nucleotide sequence ID" value="XM_022010040.1"/>
</dbReference>
<protein>
    <recommendedName>
        <fullName evidence="1">Reverse transcriptase zinc-binding domain-containing protein</fullName>
    </recommendedName>
</protein>
<proteinExistence type="predicted"/>
<dbReference type="Pfam" id="PF13966">
    <property type="entry name" value="zf-RVT"/>
    <property type="match status" value="1"/>
</dbReference>
<reference evidence="3" key="2">
    <citation type="submission" date="2025-08" db="UniProtKB">
        <authorList>
            <consortium name="RefSeq"/>
        </authorList>
    </citation>
    <scope>IDENTIFICATION</scope>
    <source>
        <tissue evidence="3">Leaf</tissue>
    </source>
</reference>
<reference evidence="2" key="1">
    <citation type="journal article" date="2021" name="Nat. Commun.">
        <title>Genomic analyses provide insights into spinach domestication and the genetic basis of agronomic traits.</title>
        <authorList>
            <person name="Cai X."/>
            <person name="Sun X."/>
            <person name="Xu C."/>
            <person name="Sun H."/>
            <person name="Wang X."/>
            <person name="Ge C."/>
            <person name="Zhang Z."/>
            <person name="Wang Q."/>
            <person name="Fei Z."/>
            <person name="Jiao C."/>
            <person name="Wang Q."/>
        </authorList>
    </citation>
    <scope>NUCLEOTIDE SEQUENCE [LARGE SCALE GENOMIC DNA]</scope>
    <source>
        <strain evidence="2">cv. Varoflay</strain>
    </source>
</reference>
<feature type="domain" description="Reverse transcriptase zinc-binding" evidence="1">
    <location>
        <begin position="4"/>
        <end position="86"/>
    </location>
</feature>
<sequence length="185" mass="21637">MTTYYVKQFYEKLVGTKPRVHWDKVVWNRLNIPKHRFIGWLAIQSRLQTTSKLARIGVSQSANYLICSQVDETHQHLFFQCIYSNECLRAVKEWLGVSVASSSLIHLVRQVGHSRISKFRKQVCYAAIVAAVYLIWQCRNTRFWESCVPTVSHIVTKLKQMVRGRIQTVMPKSVSRKDSDWFMSL</sequence>
<dbReference type="PANTHER" id="PTHR33116:SF84">
    <property type="entry name" value="RNA-DIRECTED DNA POLYMERASE"/>
    <property type="match status" value="1"/>
</dbReference>
<dbReference type="Proteomes" id="UP000813463">
    <property type="component" value="Chromosome 2"/>
</dbReference>